<reference evidence="3" key="1">
    <citation type="submission" date="2016-06" db="EMBL/GenBank/DDBJ databases">
        <title>Parallel loss of symbiosis genes in relatives of nitrogen-fixing non-legume Parasponia.</title>
        <authorList>
            <person name="Van Velzen R."/>
            <person name="Holmer R."/>
            <person name="Bu F."/>
            <person name="Rutten L."/>
            <person name="Van Zeijl A."/>
            <person name="Liu W."/>
            <person name="Santuari L."/>
            <person name="Cao Q."/>
            <person name="Sharma T."/>
            <person name="Shen D."/>
            <person name="Roswanjaya Y."/>
            <person name="Wardhani T."/>
            <person name="Kalhor M.S."/>
            <person name="Jansen J."/>
            <person name="Van den Hoogen J."/>
            <person name="Gungor B."/>
            <person name="Hartog M."/>
            <person name="Hontelez J."/>
            <person name="Verver J."/>
            <person name="Yang W.-C."/>
            <person name="Schijlen E."/>
            <person name="Repin R."/>
            <person name="Schilthuizen M."/>
            <person name="Schranz E."/>
            <person name="Heidstra R."/>
            <person name="Miyata K."/>
            <person name="Fedorova E."/>
            <person name="Kohlen W."/>
            <person name="Bisseling T."/>
            <person name="Smit S."/>
            <person name="Geurts R."/>
        </authorList>
    </citation>
    <scope>NUCLEOTIDE SEQUENCE [LARGE SCALE GENOMIC DNA]</scope>
    <source>
        <strain evidence="3">cv. WU1-14</strain>
    </source>
</reference>
<comment type="caution">
    <text evidence="2">The sequence shown here is derived from an EMBL/GenBank/DDBJ whole genome shotgun (WGS) entry which is preliminary data.</text>
</comment>
<proteinExistence type="predicted"/>
<dbReference type="EMBL" id="JXTB01000166">
    <property type="protein sequence ID" value="PON56867.1"/>
    <property type="molecule type" value="Genomic_DNA"/>
</dbReference>
<name>A0A2P5C757_PARAD</name>
<organism evidence="2 3">
    <name type="scientific">Parasponia andersonii</name>
    <name type="common">Sponia andersonii</name>
    <dbReference type="NCBI Taxonomy" id="3476"/>
    <lineage>
        <taxon>Eukaryota</taxon>
        <taxon>Viridiplantae</taxon>
        <taxon>Streptophyta</taxon>
        <taxon>Embryophyta</taxon>
        <taxon>Tracheophyta</taxon>
        <taxon>Spermatophyta</taxon>
        <taxon>Magnoliopsida</taxon>
        <taxon>eudicotyledons</taxon>
        <taxon>Gunneridae</taxon>
        <taxon>Pentapetalae</taxon>
        <taxon>rosids</taxon>
        <taxon>fabids</taxon>
        <taxon>Rosales</taxon>
        <taxon>Cannabaceae</taxon>
        <taxon>Parasponia</taxon>
    </lineage>
</organism>
<feature type="region of interest" description="Disordered" evidence="1">
    <location>
        <begin position="1"/>
        <end position="21"/>
    </location>
</feature>
<evidence type="ECO:0000256" key="1">
    <source>
        <dbReference type="SAM" id="MobiDB-lite"/>
    </source>
</evidence>
<evidence type="ECO:0000313" key="2">
    <source>
        <dbReference type="EMBL" id="PON56867.1"/>
    </source>
</evidence>
<dbReference type="Proteomes" id="UP000237105">
    <property type="component" value="Unassembled WGS sequence"/>
</dbReference>
<feature type="compositionally biased region" description="Basic and acidic residues" evidence="1">
    <location>
        <begin position="9"/>
        <end position="21"/>
    </location>
</feature>
<sequence>MGAPPSDQFDPKGKRVKKETREFSVEKELRRLNTNRLKVEFCEKTGNPFLDYGKMFLNILTKTNLENRSKQLYPPAQESSSMIIQMNGKSNPDIVELMSPMDYFVSHHIKLFGWWNKYTPEKHAEMITSKTEIMSKALETRSRLQKEMGALPRLKGVGGQRAASTGQVTETILKQQFVESDAKHARRLD</sequence>
<keyword evidence="3" id="KW-1185">Reference proteome</keyword>
<gene>
    <name evidence="2" type="ORF">PanWU01x14_178480</name>
</gene>
<dbReference type="AlphaFoldDB" id="A0A2P5C757"/>
<accession>A0A2P5C757</accession>
<protein>
    <submittedName>
        <fullName evidence="2">Uncharacterized protein</fullName>
    </submittedName>
</protein>
<evidence type="ECO:0000313" key="3">
    <source>
        <dbReference type="Proteomes" id="UP000237105"/>
    </source>
</evidence>